<reference evidence="2 3" key="1">
    <citation type="journal article" date="2009" name="Nature">
        <title>The Sorghum bicolor genome and the diversification of grasses.</title>
        <authorList>
            <person name="Paterson A.H."/>
            <person name="Bowers J.E."/>
            <person name="Bruggmann R."/>
            <person name="Dubchak I."/>
            <person name="Grimwood J."/>
            <person name="Gundlach H."/>
            <person name="Haberer G."/>
            <person name="Hellsten U."/>
            <person name="Mitros T."/>
            <person name="Poliakov A."/>
            <person name="Schmutz J."/>
            <person name="Spannagl M."/>
            <person name="Tang H."/>
            <person name="Wang X."/>
            <person name="Wicker T."/>
            <person name="Bharti A.K."/>
            <person name="Chapman J."/>
            <person name="Feltus F.A."/>
            <person name="Gowik U."/>
            <person name="Grigoriev I.V."/>
            <person name="Lyons E."/>
            <person name="Maher C.A."/>
            <person name="Martis M."/>
            <person name="Narechania A."/>
            <person name="Otillar R.P."/>
            <person name="Penning B.W."/>
            <person name="Salamov A.A."/>
            <person name="Wang Y."/>
            <person name="Zhang L."/>
            <person name="Carpita N.C."/>
            <person name="Freeling M."/>
            <person name="Gingle A.R."/>
            <person name="Hash C.T."/>
            <person name="Keller B."/>
            <person name="Klein P."/>
            <person name="Kresovich S."/>
            <person name="McCann M.C."/>
            <person name="Ming R."/>
            <person name="Peterson D.G."/>
            <person name="Mehboob-ur-Rahman"/>
            <person name="Ware D."/>
            <person name="Westhoff P."/>
            <person name="Mayer K.F."/>
            <person name="Messing J."/>
            <person name="Rokhsar D.S."/>
        </authorList>
    </citation>
    <scope>NUCLEOTIDE SEQUENCE [LARGE SCALE GENOMIC DNA]</scope>
    <source>
        <strain evidence="3">cv. BTx623</strain>
    </source>
</reference>
<dbReference type="AlphaFoldDB" id="A0A1Z5RNU2"/>
<feature type="region of interest" description="Disordered" evidence="1">
    <location>
        <begin position="15"/>
        <end position="41"/>
    </location>
</feature>
<evidence type="ECO:0000313" key="3">
    <source>
        <dbReference type="Proteomes" id="UP000000768"/>
    </source>
</evidence>
<dbReference type="Gramene" id="OQU85423">
    <property type="protein sequence ID" value="OQU85423"/>
    <property type="gene ID" value="SORBI_3004G236550"/>
</dbReference>
<gene>
    <name evidence="2" type="ORF">SORBI_3004G236550</name>
</gene>
<protein>
    <submittedName>
        <fullName evidence="2">Uncharacterized protein</fullName>
    </submittedName>
</protein>
<dbReference type="OMA" id="RGYLEHP"/>
<keyword evidence="3" id="KW-1185">Reference proteome</keyword>
<dbReference type="Proteomes" id="UP000000768">
    <property type="component" value="Chromosome 4"/>
</dbReference>
<sequence>MRAVMLLLAKRGYLEHPSGGNNARRRVKTQRQRPPFRQDPVPVHVGARLCRSRSRSPINTTSPALLRSLPSPPPLACCCPAPAPAGTSLLSSLLVASRITVPAAPRRAPPLSSPHCPDPAGVPAAPAHAPLPAPTGRRRGVWALGRRDLRRRAWCLRRPAGFSPASLPASGVVSAVHAGGGAGTRRGRRALSPCGLT</sequence>
<proteinExistence type="predicted"/>
<name>A0A1Z5RNU2_SORBI</name>
<evidence type="ECO:0000256" key="1">
    <source>
        <dbReference type="SAM" id="MobiDB-lite"/>
    </source>
</evidence>
<evidence type="ECO:0000313" key="2">
    <source>
        <dbReference type="EMBL" id="OQU85423.1"/>
    </source>
</evidence>
<feature type="compositionally biased region" description="Low complexity" evidence="1">
    <location>
        <begin position="118"/>
        <end position="130"/>
    </location>
</feature>
<organism evidence="2 3">
    <name type="scientific">Sorghum bicolor</name>
    <name type="common">Sorghum</name>
    <name type="synonym">Sorghum vulgare</name>
    <dbReference type="NCBI Taxonomy" id="4558"/>
    <lineage>
        <taxon>Eukaryota</taxon>
        <taxon>Viridiplantae</taxon>
        <taxon>Streptophyta</taxon>
        <taxon>Embryophyta</taxon>
        <taxon>Tracheophyta</taxon>
        <taxon>Spermatophyta</taxon>
        <taxon>Magnoliopsida</taxon>
        <taxon>Liliopsida</taxon>
        <taxon>Poales</taxon>
        <taxon>Poaceae</taxon>
        <taxon>PACMAD clade</taxon>
        <taxon>Panicoideae</taxon>
        <taxon>Andropogonodae</taxon>
        <taxon>Andropogoneae</taxon>
        <taxon>Sorghinae</taxon>
        <taxon>Sorghum</taxon>
    </lineage>
</organism>
<accession>A0A1Z5RNU2</accession>
<dbReference type="InParanoid" id="A0A1Z5RNU2"/>
<feature type="region of interest" description="Disordered" evidence="1">
    <location>
        <begin position="178"/>
        <end position="197"/>
    </location>
</feature>
<feature type="region of interest" description="Disordered" evidence="1">
    <location>
        <begin position="106"/>
        <end position="138"/>
    </location>
</feature>
<dbReference type="EMBL" id="CM000763">
    <property type="protein sequence ID" value="OQU85423.1"/>
    <property type="molecule type" value="Genomic_DNA"/>
</dbReference>
<reference evidence="3" key="2">
    <citation type="journal article" date="2018" name="Plant J.">
        <title>The Sorghum bicolor reference genome: improved assembly, gene annotations, a transcriptome atlas, and signatures of genome organization.</title>
        <authorList>
            <person name="McCormick R.F."/>
            <person name="Truong S.K."/>
            <person name="Sreedasyam A."/>
            <person name="Jenkins J."/>
            <person name="Shu S."/>
            <person name="Sims D."/>
            <person name="Kennedy M."/>
            <person name="Amirebrahimi M."/>
            <person name="Weers B.D."/>
            <person name="McKinley B."/>
            <person name="Mattison A."/>
            <person name="Morishige D.T."/>
            <person name="Grimwood J."/>
            <person name="Schmutz J."/>
            <person name="Mullet J.E."/>
        </authorList>
    </citation>
    <scope>NUCLEOTIDE SEQUENCE [LARGE SCALE GENOMIC DNA]</scope>
    <source>
        <strain evidence="3">cv. BTx623</strain>
    </source>
</reference>